<organism evidence="2 3">
    <name type="scientific">Sphaerisporangium aureirubrum</name>
    <dbReference type="NCBI Taxonomy" id="1544736"/>
    <lineage>
        <taxon>Bacteria</taxon>
        <taxon>Bacillati</taxon>
        <taxon>Actinomycetota</taxon>
        <taxon>Actinomycetes</taxon>
        <taxon>Streptosporangiales</taxon>
        <taxon>Streptosporangiaceae</taxon>
        <taxon>Sphaerisporangium</taxon>
    </lineage>
</organism>
<dbReference type="Proteomes" id="UP001596137">
    <property type="component" value="Unassembled WGS sequence"/>
</dbReference>
<reference evidence="3" key="1">
    <citation type="journal article" date="2019" name="Int. J. Syst. Evol. Microbiol.">
        <title>The Global Catalogue of Microorganisms (GCM) 10K type strain sequencing project: providing services to taxonomists for standard genome sequencing and annotation.</title>
        <authorList>
            <consortium name="The Broad Institute Genomics Platform"/>
            <consortium name="The Broad Institute Genome Sequencing Center for Infectious Disease"/>
            <person name="Wu L."/>
            <person name="Ma J."/>
        </authorList>
    </citation>
    <scope>NUCLEOTIDE SEQUENCE [LARGE SCALE GENOMIC DNA]</scope>
    <source>
        <strain evidence="3">JCM 30346</strain>
    </source>
</reference>
<gene>
    <name evidence="2" type="ORF">ACFP1K_10430</name>
</gene>
<feature type="domain" description="HTH arsR-type" evidence="1">
    <location>
        <begin position="13"/>
        <end position="94"/>
    </location>
</feature>
<evidence type="ECO:0000313" key="2">
    <source>
        <dbReference type="EMBL" id="MFC6081578.1"/>
    </source>
</evidence>
<dbReference type="EMBL" id="JBHSRF010000010">
    <property type="protein sequence ID" value="MFC6081578.1"/>
    <property type="molecule type" value="Genomic_DNA"/>
</dbReference>
<dbReference type="InterPro" id="IPR036388">
    <property type="entry name" value="WH-like_DNA-bd_sf"/>
</dbReference>
<sequence>MDESDVYRVTDPRALKAVAHPLRGRLLGALRVEGPATATELAARFGESSGSTSYHLRQLARYGFVEEDPEQRDARERRWRSVHRYTAWNEAELEVTAEGREAAFDMRDRQVLVLVRARELFERERVVLGPEWLEAAGMSDDFAMLTPASVIALRERVLALLHELEARDADAPGRERVSLHMALFPSRTYPE</sequence>
<evidence type="ECO:0000259" key="1">
    <source>
        <dbReference type="SMART" id="SM00418"/>
    </source>
</evidence>
<keyword evidence="3" id="KW-1185">Reference proteome</keyword>
<dbReference type="CDD" id="cd00090">
    <property type="entry name" value="HTH_ARSR"/>
    <property type="match status" value="1"/>
</dbReference>
<evidence type="ECO:0000313" key="3">
    <source>
        <dbReference type="Proteomes" id="UP001596137"/>
    </source>
</evidence>
<dbReference type="Pfam" id="PF12840">
    <property type="entry name" value="HTH_20"/>
    <property type="match status" value="1"/>
</dbReference>
<dbReference type="InterPro" id="IPR011991">
    <property type="entry name" value="ArsR-like_HTH"/>
</dbReference>
<dbReference type="SMART" id="SM00418">
    <property type="entry name" value="HTH_ARSR"/>
    <property type="match status" value="1"/>
</dbReference>
<name>A0ABW1NF13_9ACTN</name>
<dbReference type="SUPFAM" id="SSF46785">
    <property type="entry name" value="Winged helix' DNA-binding domain"/>
    <property type="match status" value="1"/>
</dbReference>
<dbReference type="RefSeq" id="WP_380749774.1">
    <property type="nucleotide sequence ID" value="NZ_JBHSRF010000010.1"/>
</dbReference>
<protein>
    <submittedName>
        <fullName evidence="2">Helix-turn-helix domain-containing protein</fullName>
    </submittedName>
</protein>
<dbReference type="InterPro" id="IPR036390">
    <property type="entry name" value="WH_DNA-bd_sf"/>
</dbReference>
<dbReference type="InterPro" id="IPR001845">
    <property type="entry name" value="HTH_ArsR_DNA-bd_dom"/>
</dbReference>
<proteinExistence type="predicted"/>
<dbReference type="Gene3D" id="1.10.10.10">
    <property type="entry name" value="Winged helix-like DNA-binding domain superfamily/Winged helix DNA-binding domain"/>
    <property type="match status" value="1"/>
</dbReference>
<comment type="caution">
    <text evidence="2">The sequence shown here is derived from an EMBL/GenBank/DDBJ whole genome shotgun (WGS) entry which is preliminary data.</text>
</comment>
<accession>A0ABW1NF13</accession>